<reference evidence="1" key="1">
    <citation type="submission" date="2018-05" db="EMBL/GenBank/DDBJ databases">
        <authorList>
            <person name="Lanie J.A."/>
            <person name="Ng W.-L."/>
            <person name="Kazmierczak K.M."/>
            <person name="Andrzejewski T.M."/>
            <person name="Davidsen T.M."/>
            <person name="Wayne K.J."/>
            <person name="Tettelin H."/>
            <person name="Glass J.I."/>
            <person name="Rusch D."/>
            <person name="Podicherti R."/>
            <person name="Tsui H.-C.T."/>
            <person name="Winkler M.E."/>
        </authorList>
    </citation>
    <scope>NUCLEOTIDE SEQUENCE</scope>
</reference>
<dbReference type="AlphaFoldDB" id="A0A382CWZ3"/>
<organism evidence="1">
    <name type="scientific">marine metagenome</name>
    <dbReference type="NCBI Taxonomy" id="408172"/>
    <lineage>
        <taxon>unclassified sequences</taxon>
        <taxon>metagenomes</taxon>
        <taxon>ecological metagenomes</taxon>
    </lineage>
</organism>
<gene>
    <name evidence="1" type="ORF">METZ01_LOCUS182711</name>
</gene>
<proteinExistence type="predicted"/>
<evidence type="ECO:0000313" key="1">
    <source>
        <dbReference type="EMBL" id="SVB29857.1"/>
    </source>
</evidence>
<sequence>VLSIFNLYKKSYILNGHRNFFNLEVLVSGTMPEVIKNYHDDKLNTSDMTSENFDKITFVEDQGTSVSSINEMFRKSTGDYILNLNGSTLPQGNFFNLFIELKKQEEAGCEMAITSMKPSSKDTCWIPQWASDASNLGVSGDHRPQILRCPSFSRNTIEKHLGGVIFNSSFRHHYVDNWLGHFCYLFGEEKTETASSCWTDINVGQTTKHDAHDKAVYLELSTAAKELKSKMSYNHKVNV</sequence>
<protein>
    <recommendedName>
        <fullName evidence="2">Glycosyltransferase 2-like domain-containing protein</fullName>
    </recommendedName>
</protein>
<feature type="non-terminal residue" evidence="1">
    <location>
        <position position="1"/>
    </location>
</feature>
<name>A0A382CWZ3_9ZZZZ</name>
<evidence type="ECO:0008006" key="2">
    <source>
        <dbReference type="Google" id="ProtNLM"/>
    </source>
</evidence>
<dbReference type="EMBL" id="UINC01036223">
    <property type="protein sequence ID" value="SVB29857.1"/>
    <property type="molecule type" value="Genomic_DNA"/>
</dbReference>
<accession>A0A382CWZ3</accession>